<comment type="subcellular location">
    <subcellularLocation>
        <location evidence="1 7">Cell outer membrane</location>
        <topology evidence="1 7">Multi-pass membrane protein</topology>
    </subcellularLocation>
</comment>
<dbReference type="Gene3D" id="2.170.130.10">
    <property type="entry name" value="TonB-dependent receptor, plug domain"/>
    <property type="match status" value="1"/>
</dbReference>
<dbReference type="Pfam" id="PF16344">
    <property type="entry name" value="FecR_C"/>
    <property type="match status" value="1"/>
</dbReference>
<gene>
    <name evidence="10" type="ORF">TJEJU_2019</name>
</gene>
<evidence type="ECO:0000256" key="7">
    <source>
        <dbReference type="PROSITE-ProRule" id="PRU01360"/>
    </source>
</evidence>
<evidence type="ECO:0000313" key="10">
    <source>
        <dbReference type="EMBL" id="SNR15722.1"/>
    </source>
</evidence>
<dbReference type="Pfam" id="PF07715">
    <property type="entry name" value="Plug"/>
    <property type="match status" value="1"/>
</dbReference>
<sequence>MKILNKFFFVLFIFNVNIFISFAQNENVTPLAKILKSLEKKFNISFSYADKTIQDISLKTLKFPKTLEQTISYLEEKTNLEFKILNERFIIIKNKNSENILFENLDEISVQGYLTSGISKNNDGSISLKTNKLGVLPGLIEPDVLQAINALPGVVSVDESISNLNIRGGTHDQNLILFDGIRMYQSGHFFGLISAFNPHLKYNITLSKSGSSAKYGESISSIIDMKLPNQITNKFELGLGMNLLNLDILSTIPLKKNIELQIAARRSTTDFLNTPTFDQYFKRAFQNSDLQSISDNNSTIIKDENFKFHDFYGKLIWDIEDKHQLRFVLLNIENDLTYNETLTNPDRDEELMSELNQSNISSGITYIGNWSDRFKFTAQAFFTSYNLFSINANIVNQQSLTQENEIQDNGYKFDTELIISPNTTWSNGYHFSQIAISNLEKVDDPFFRRFIKQVLITHSIYSQLNYSSDNFYIKGGLRINYFEKFKRFSFEPRLALNYKFHENFKFEFTTDFKSQGTSQIIDLQNDFLGIEKRRWVLANESTPIITSQQYGIGVFFEKDNWLISTETYYKKVNNISSRSQGFQNQFQLINDIGDYEVKGIDLLIHKKFKNVKTWLSYSYTKNDYIFENLNNAKSFPNNVDIRNVVSLDGTYTYKNFDFALGFNWHSGRPFTTPNGVSSTGNSINYDPPNSSRLNSYLRLDASLNYNFKIGKSKATAGVSVWNILDKQNILNTYYDVDDGTISKIDNVSLGFTPNFSFRIQF</sequence>
<evidence type="ECO:0000256" key="1">
    <source>
        <dbReference type="ARBA" id="ARBA00004571"/>
    </source>
</evidence>
<comment type="similarity">
    <text evidence="7">Belongs to the TonB-dependent receptor family.</text>
</comment>
<dbReference type="Gene3D" id="3.55.50.30">
    <property type="match status" value="1"/>
</dbReference>
<keyword evidence="4 7" id="KW-0812">Transmembrane</keyword>
<dbReference type="InterPro" id="IPR032508">
    <property type="entry name" value="FecR_C"/>
</dbReference>
<dbReference type="KEGG" id="tje:TJEJU_2019"/>
<feature type="domain" description="TonB-dependent receptor plug" evidence="8">
    <location>
        <begin position="143"/>
        <end position="217"/>
    </location>
</feature>
<dbReference type="Proteomes" id="UP000215214">
    <property type="component" value="Chromosome TJEJU"/>
</dbReference>
<dbReference type="InterPro" id="IPR036942">
    <property type="entry name" value="Beta-barrel_TonB_sf"/>
</dbReference>
<proteinExistence type="inferred from homology"/>
<evidence type="ECO:0000313" key="11">
    <source>
        <dbReference type="Proteomes" id="UP000215214"/>
    </source>
</evidence>
<evidence type="ECO:0000256" key="2">
    <source>
        <dbReference type="ARBA" id="ARBA00022448"/>
    </source>
</evidence>
<organism evidence="10 11">
    <name type="scientific">Tenacibaculum jejuense</name>
    <dbReference type="NCBI Taxonomy" id="584609"/>
    <lineage>
        <taxon>Bacteria</taxon>
        <taxon>Pseudomonadati</taxon>
        <taxon>Bacteroidota</taxon>
        <taxon>Flavobacteriia</taxon>
        <taxon>Flavobacteriales</taxon>
        <taxon>Flavobacteriaceae</taxon>
        <taxon>Tenacibaculum</taxon>
    </lineage>
</organism>
<keyword evidence="5 7" id="KW-0472">Membrane</keyword>
<dbReference type="EMBL" id="LT899436">
    <property type="protein sequence ID" value="SNR15722.1"/>
    <property type="molecule type" value="Genomic_DNA"/>
</dbReference>
<keyword evidence="2 7" id="KW-0813">Transport</keyword>
<dbReference type="GO" id="GO:0009279">
    <property type="term" value="C:cell outer membrane"/>
    <property type="evidence" value="ECO:0007669"/>
    <property type="project" value="UniProtKB-SubCell"/>
</dbReference>
<keyword evidence="3 7" id="KW-1134">Transmembrane beta strand</keyword>
<evidence type="ECO:0000256" key="4">
    <source>
        <dbReference type="ARBA" id="ARBA00022692"/>
    </source>
</evidence>
<keyword evidence="10" id="KW-0675">Receptor</keyword>
<dbReference type="PROSITE" id="PS52016">
    <property type="entry name" value="TONB_DEPENDENT_REC_3"/>
    <property type="match status" value="1"/>
</dbReference>
<evidence type="ECO:0000259" key="9">
    <source>
        <dbReference type="Pfam" id="PF16344"/>
    </source>
</evidence>
<keyword evidence="11" id="KW-1185">Reference proteome</keyword>
<reference evidence="10 11" key="1">
    <citation type="submission" date="2017-07" db="EMBL/GenBank/DDBJ databases">
        <authorList>
            <person name="Sun Z.S."/>
            <person name="Albrecht U."/>
            <person name="Echele G."/>
            <person name="Lee C.C."/>
        </authorList>
    </citation>
    <scope>NUCLEOTIDE SEQUENCE [LARGE SCALE GENOMIC DNA]</scope>
    <source>
        <strain evidence="11">type strain: KCTC 22618</strain>
    </source>
</reference>
<dbReference type="AlphaFoldDB" id="A0A238U9E6"/>
<dbReference type="InterPro" id="IPR012910">
    <property type="entry name" value="Plug_dom"/>
</dbReference>
<feature type="domain" description="Protein FecR C-terminal" evidence="9">
    <location>
        <begin position="29"/>
        <end position="91"/>
    </location>
</feature>
<evidence type="ECO:0000259" key="8">
    <source>
        <dbReference type="Pfam" id="PF07715"/>
    </source>
</evidence>
<protein>
    <submittedName>
        <fullName evidence="10">Probable TonB-dependent outer membrane receptor</fullName>
    </submittedName>
</protein>
<dbReference type="InterPro" id="IPR039426">
    <property type="entry name" value="TonB-dep_rcpt-like"/>
</dbReference>
<evidence type="ECO:0000256" key="6">
    <source>
        <dbReference type="ARBA" id="ARBA00023237"/>
    </source>
</evidence>
<dbReference type="SUPFAM" id="SSF56935">
    <property type="entry name" value="Porins"/>
    <property type="match status" value="1"/>
</dbReference>
<dbReference type="RefSeq" id="WP_231970352.1">
    <property type="nucleotide sequence ID" value="NZ_LT899436.1"/>
</dbReference>
<dbReference type="InterPro" id="IPR037066">
    <property type="entry name" value="Plug_dom_sf"/>
</dbReference>
<name>A0A238U9E6_9FLAO</name>
<accession>A0A238U9E6</accession>
<evidence type="ECO:0000256" key="5">
    <source>
        <dbReference type="ARBA" id="ARBA00023136"/>
    </source>
</evidence>
<evidence type="ECO:0000256" key="3">
    <source>
        <dbReference type="ARBA" id="ARBA00022452"/>
    </source>
</evidence>
<keyword evidence="6 7" id="KW-0998">Cell outer membrane</keyword>
<dbReference type="Gene3D" id="2.40.170.20">
    <property type="entry name" value="TonB-dependent receptor, beta-barrel domain"/>
    <property type="match status" value="1"/>
</dbReference>